<evidence type="ECO:0000256" key="1">
    <source>
        <dbReference type="SAM" id="MobiDB-lite"/>
    </source>
</evidence>
<reference evidence="2 3" key="1">
    <citation type="submission" date="2023-09" db="EMBL/GenBank/DDBJ databases">
        <title>Genomes of two closely related lineages of the louse Polyplax serrata with different host specificities.</title>
        <authorList>
            <person name="Martinu J."/>
            <person name="Tarabai H."/>
            <person name="Stefka J."/>
            <person name="Hypsa V."/>
        </authorList>
    </citation>
    <scope>NUCLEOTIDE SEQUENCE [LARGE SCALE GENOMIC DNA]</scope>
    <source>
        <strain evidence="2">98ZLc_SE</strain>
    </source>
</reference>
<keyword evidence="3" id="KW-1185">Reference proteome</keyword>
<organism evidence="2 3">
    <name type="scientific">Polyplax serrata</name>
    <name type="common">Common mouse louse</name>
    <dbReference type="NCBI Taxonomy" id="468196"/>
    <lineage>
        <taxon>Eukaryota</taxon>
        <taxon>Metazoa</taxon>
        <taxon>Ecdysozoa</taxon>
        <taxon>Arthropoda</taxon>
        <taxon>Hexapoda</taxon>
        <taxon>Insecta</taxon>
        <taxon>Pterygota</taxon>
        <taxon>Neoptera</taxon>
        <taxon>Paraneoptera</taxon>
        <taxon>Psocodea</taxon>
        <taxon>Troctomorpha</taxon>
        <taxon>Phthiraptera</taxon>
        <taxon>Anoplura</taxon>
        <taxon>Polyplacidae</taxon>
        <taxon>Polyplax</taxon>
    </lineage>
</organism>
<accession>A0ABR1B9K8</accession>
<evidence type="ECO:0000313" key="3">
    <source>
        <dbReference type="Proteomes" id="UP001359485"/>
    </source>
</evidence>
<dbReference type="Proteomes" id="UP001359485">
    <property type="component" value="Unassembled WGS sequence"/>
</dbReference>
<comment type="caution">
    <text evidence="2">The sequence shown here is derived from an EMBL/GenBank/DDBJ whole genome shotgun (WGS) entry which is preliminary data.</text>
</comment>
<gene>
    <name evidence="2" type="ORF">RUM44_001093</name>
</gene>
<proteinExistence type="predicted"/>
<sequence length="159" mass="17843">MGEDAGKKVPISHTSSRGETTGGPGENASSGVSSMCPHIGSYIRTHTLVATKKAVVLRNIFLNQPDIRALRSRLRPDKIVHKLSAGGNVFLFPHHHHHHHRFSFSVILLLLEETMTKLRQDVKEKEKFSPERDPVMRIIPFSANDVFRHPNLMVTPAEN</sequence>
<protein>
    <submittedName>
        <fullName evidence="2">Uncharacterized protein</fullName>
    </submittedName>
</protein>
<feature type="region of interest" description="Disordered" evidence="1">
    <location>
        <begin position="1"/>
        <end position="32"/>
    </location>
</feature>
<evidence type="ECO:0000313" key="2">
    <source>
        <dbReference type="EMBL" id="KAK6635839.1"/>
    </source>
</evidence>
<dbReference type="EMBL" id="JAWJWF010000003">
    <property type="protein sequence ID" value="KAK6635839.1"/>
    <property type="molecule type" value="Genomic_DNA"/>
</dbReference>
<name>A0ABR1B9K8_POLSC</name>